<evidence type="ECO:0000313" key="3">
    <source>
        <dbReference type="Proteomes" id="UP000823775"/>
    </source>
</evidence>
<keyword evidence="1" id="KW-0175">Coiled coil</keyword>
<keyword evidence="3" id="KW-1185">Reference proteome</keyword>
<evidence type="ECO:0000256" key="1">
    <source>
        <dbReference type="SAM" id="Coils"/>
    </source>
</evidence>
<organism evidence="2 3">
    <name type="scientific">Datura stramonium</name>
    <name type="common">Jimsonweed</name>
    <name type="synonym">Common thornapple</name>
    <dbReference type="NCBI Taxonomy" id="4076"/>
    <lineage>
        <taxon>Eukaryota</taxon>
        <taxon>Viridiplantae</taxon>
        <taxon>Streptophyta</taxon>
        <taxon>Embryophyta</taxon>
        <taxon>Tracheophyta</taxon>
        <taxon>Spermatophyta</taxon>
        <taxon>Magnoliopsida</taxon>
        <taxon>eudicotyledons</taxon>
        <taxon>Gunneridae</taxon>
        <taxon>Pentapetalae</taxon>
        <taxon>asterids</taxon>
        <taxon>lamiids</taxon>
        <taxon>Solanales</taxon>
        <taxon>Solanaceae</taxon>
        <taxon>Solanoideae</taxon>
        <taxon>Datureae</taxon>
        <taxon>Datura</taxon>
    </lineage>
</organism>
<gene>
    <name evidence="2" type="ORF">HAX54_047716</name>
</gene>
<name>A0ABS8WKE0_DATST</name>
<sequence>MHFNFGMKEFNVMEGLNCHSSPRVGGAKSAAKGEDLFKLVGKSYNEKNLLEHCKSKYVSRNVKKSPCLVCHELKLLQQLLQLLEKIKRLLNLLQQLQQLFDFFKQLLKLLQQLTPPFDSVRRAESSVV</sequence>
<evidence type="ECO:0000313" key="2">
    <source>
        <dbReference type="EMBL" id="MCE3050634.1"/>
    </source>
</evidence>
<accession>A0ABS8WKE0</accession>
<comment type="caution">
    <text evidence="2">The sequence shown here is derived from an EMBL/GenBank/DDBJ whole genome shotgun (WGS) entry which is preliminary data.</text>
</comment>
<protein>
    <submittedName>
        <fullName evidence="2">Uncharacterized protein</fullName>
    </submittedName>
</protein>
<dbReference type="EMBL" id="JACEIK010007766">
    <property type="protein sequence ID" value="MCE3050634.1"/>
    <property type="molecule type" value="Genomic_DNA"/>
</dbReference>
<reference evidence="2 3" key="1">
    <citation type="journal article" date="2021" name="BMC Genomics">
        <title>Datura genome reveals duplications of psychoactive alkaloid biosynthetic genes and high mutation rate following tissue culture.</title>
        <authorList>
            <person name="Rajewski A."/>
            <person name="Carter-House D."/>
            <person name="Stajich J."/>
            <person name="Litt A."/>
        </authorList>
    </citation>
    <scope>NUCLEOTIDE SEQUENCE [LARGE SCALE GENOMIC DNA]</scope>
    <source>
        <strain evidence="2">AR-01</strain>
    </source>
</reference>
<dbReference type="Proteomes" id="UP000823775">
    <property type="component" value="Unassembled WGS sequence"/>
</dbReference>
<proteinExistence type="predicted"/>
<feature type="coiled-coil region" evidence="1">
    <location>
        <begin position="76"/>
        <end position="113"/>
    </location>
</feature>